<dbReference type="AlphaFoldDB" id="A0AAE1E9M1"/>
<gene>
    <name evidence="1" type="ORF">RRG08_056608</name>
</gene>
<keyword evidence="2" id="KW-1185">Reference proteome</keyword>
<accession>A0AAE1E9M1</accession>
<organism evidence="1 2">
    <name type="scientific">Elysia crispata</name>
    <name type="common">lettuce slug</name>
    <dbReference type="NCBI Taxonomy" id="231223"/>
    <lineage>
        <taxon>Eukaryota</taxon>
        <taxon>Metazoa</taxon>
        <taxon>Spiralia</taxon>
        <taxon>Lophotrochozoa</taxon>
        <taxon>Mollusca</taxon>
        <taxon>Gastropoda</taxon>
        <taxon>Heterobranchia</taxon>
        <taxon>Euthyneura</taxon>
        <taxon>Panpulmonata</taxon>
        <taxon>Sacoglossa</taxon>
        <taxon>Placobranchoidea</taxon>
        <taxon>Plakobranchidae</taxon>
        <taxon>Elysia</taxon>
    </lineage>
</organism>
<protein>
    <submittedName>
        <fullName evidence="1">Uncharacterized protein</fullName>
    </submittedName>
</protein>
<reference evidence="1" key="1">
    <citation type="journal article" date="2023" name="G3 (Bethesda)">
        <title>A reference genome for the long-term kleptoplast-retaining sea slug Elysia crispata morphotype clarki.</title>
        <authorList>
            <person name="Eastman K.E."/>
            <person name="Pendleton A.L."/>
            <person name="Shaikh M.A."/>
            <person name="Suttiyut T."/>
            <person name="Ogas R."/>
            <person name="Tomko P."/>
            <person name="Gavelis G."/>
            <person name="Widhalm J.R."/>
            <person name="Wisecaver J.H."/>
        </authorList>
    </citation>
    <scope>NUCLEOTIDE SEQUENCE</scope>
    <source>
        <strain evidence="1">ECLA1</strain>
    </source>
</reference>
<evidence type="ECO:0000313" key="2">
    <source>
        <dbReference type="Proteomes" id="UP001283361"/>
    </source>
</evidence>
<comment type="caution">
    <text evidence="1">The sequence shown here is derived from an EMBL/GenBank/DDBJ whole genome shotgun (WGS) entry which is preliminary data.</text>
</comment>
<dbReference type="Proteomes" id="UP001283361">
    <property type="component" value="Unassembled WGS sequence"/>
</dbReference>
<sequence length="67" mass="7612">MRDDSQDARQCQPTTPCGSCNRPRLVTPALLDRVLCGLVEIHKDEEVISPMKSQSERMEPWAQRTSL</sequence>
<proteinExistence type="predicted"/>
<dbReference type="EMBL" id="JAWDGP010000562">
    <property type="protein sequence ID" value="KAK3799484.1"/>
    <property type="molecule type" value="Genomic_DNA"/>
</dbReference>
<evidence type="ECO:0000313" key="1">
    <source>
        <dbReference type="EMBL" id="KAK3799484.1"/>
    </source>
</evidence>
<name>A0AAE1E9M1_9GAST</name>